<evidence type="ECO:0000256" key="2">
    <source>
        <dbReference type="ARBA" id="ARBA00023054"/>
    </source>
</evidence>
<accession>A0A9D9DQH9</accession>
<dbReference type="AlphaFoldDB" id="A0A9D9DQH9"/>
<evidence type="ECO:0000256" key="3">
    <source>
        <dbReference type="SAM" id="SignalP"/>
    </source>
</evidence>
<comment type="subcellular location">
    <subcellularLocation>
        <location evidence="1">Cell envelope</location>
    </subcellularLocation>
</comment>
<dbReference type="Gene3D" id="2.40.50.100">
    <property type="match status" value="1"/>
</dbReference>
<evidence type="ECO:0000313" key="4">
    <source>
        <dbReference type="EMBL" id="MBO8432197.1"/>
    </source>
</evidence>
<feature type="chain" id="PRO_5039659134" evidence="3">
    <location>
        <begin position="20"/>
        <end position="233"/>
    </location>
</feature>
<keyword evidence="2" id="KW-0175">Coiled coil</keyword>
<feature type="signal peptide" evidence="3">
    <location>
        <begin position="1"/>
        <end position="19"/>
    </location>
</feature>
<dbReference type="SUPFAM" id="SSF111369">
    <property type="entry name" value="HlyD-like secretion proteins"/>
    <property type="match status" value="1"/>
</dbReference>
<dbReference type="PROSITE" id="PS51257">
    <property type="entry name" value="PROKAR_LIPOPROTEIN"/>
    <property type="match status" value="1"/>
</dbReference>
<sequence length="233" mass="25567">MKHSALSILGMAATLGLLASCQDSQSAYDAGGTLEATTMTLSAQGNGLILSLPIEEGQKVDSAQTLGWIDTVQLSLQKELLEAGLPSGRRKGDPRYTAQEIQLAQVEDMLDKCRISVPTQGVVLEKYAQAGEQAYMGRPLLKVADLDKMYVRVYLSATQLESLKLGQEVEVFSKRDGKETAYKGRIRHISDQAEFTPKSVQTQDERDNLVYAVRIAVENDGYLKIGMYANVNF</sequence>
<dbReference type="Proteomes" id="UP000823612">
    <property type="component" value="Unassembled WGS sequence"/>
</dbReference>
<reference evidence="4" key="2">
    <citation type="journal article" date="2021" name="PeerJ">
        <title>Extensive microbial diversity within the chicken gut microbiome revealed by metagenomics and culture.</title>
        <authorList>
            <person name="Gilroy R."/>
            <person name="Ravi A."/>
            <person name="Getino M."/>
            <person name="Pursley I."/>
            <person name="Horton D.L."/>
            <person name="Alikhan N.F."/>
            <person name="Baker D."/>
            <person name="Gharbi K."/>
            <person name="Hall N."/>
            <person name="Watson M."/>
            <person name="Adriaenssens E.M."/>
            <person name="Foster-Nyarko E."/>
            <person name="Jarju S."/>
            <person name="Secka A."/>
            <person name="Antonio M."/>
            <person name="Oren A."/>
            <person name="Chaudhuri R.R."/>
            <person name="La Ragione R."/>
            <person name="Hildebrand F."/>
            <person name="Pallen M.J."/>
        </authorList>
    </citation>
    <scope>NUCLEOTIDE SEQUENCE</scope>
    <source>
        <strain evidence="4">2889</strain>
    </source>
</reference>
<gene>
    <name evidence="4" type="ORF">IAB08_02735</name>
</gene>
<evidence type="ECO:0000256" key="1">
    <source>
        <dbReference type="ARBA" id="ARBA00004196"/>
    </source>
</evidence>
<dbReference type="EMBL" id="JADIMZ010000034">
    <property type="protein sequence ID" value="MBO8432197.1"/>
    <property type="molecule type" value="Genomic_DNA"/>
</dbReference>
<dbReference type="GO" id="GO:0030313">
    <property type="term" value="C:cell envelope"/>
    <property type="evidence" value="ECO:0007669"/>
    <property type="project" value="UniProtKB-SubCell"/>
</dbReference>
<comment type="caution">
    <text evidence="4">The sequence shown here is derived from an EMBL/GenBank/DDBJ whole genome shotgun (WGS) entry which is preliminary data.</text>
</comment>
<proteinExistence type="predicted"/>
<protein>
    <submittedName>
        <fullName evidence="4">Efflux RND transporter periplasmic adaptor subunit</fullName>
    </submittedName>
</protein>
<dbReference type="Gene3D" id="2.40.30.170">
    <property type="match status" value="1"/>
</dbReference>
<organism evidence="4 5">
    <name type="scientific">Candidatus Pullibacteroides excrementavium</name>
    <dbReference type="NCBI Taxonomy" id="2840905"/>
    <lineage>
        <taxon>Bacteria</taxon>
        <taxon>Pseudomonadati</taxon>
        <taxon>Bacteroidota</taxon>
        <taxon>Bacteroidia</taxon>
        <taxon>Bacteroidales</taxon>
        <taxon>Candidatus Pullibacteroides</taxon>
    </lineage>
</organism>
<dbReference type="PANTHER" id="PTHR32347:SF23">
    <property type="entry name" value="BLL5650 PROTEIN"/>
    <property type="match status" value="1"/>
</dbReference>
<name>A0A9D9DQH9_9BACT</name>
<dbReference type="PANTHER" id="PTHR32347">
    <property type="entry name" value="EFFLUX SYSTEM COMPONENT YKNX-RELATED"/>
    <property type="match status" value="1"/>
</dbReference>
<keyword evidence="3" id="KW-0732">Signal</keyword>
<reference evidence="4" key="1">
    <citation type="submission" date="2020-10" db="EMBL/GenBank/DDBJ databases">
        <authorList>
            <person name="Gilroy R."/>
        </authorList>
    </citation>
    <scope>NUCLEOTIDE SEQUENCE</scope>
    <source>
        <strain evidence="4">2889</strain>
    </source>
</reference>
<evidence type="ECO:0000313" key="5">
    <source>
        <dbReference type="Proteomes" id="UP000823612"/>
    </source>
</evidence>
<dbReference type="InterPro" id="IPR050465">
    <property type="entry name" value="UPF0194_transport"/>
</dbReference>